<gene>
    <name evidence="5" type="ORF">BTJ68_10749</name>
</gene>
<dbReference type="SUPFAM" id="SSF49562">
    <property type="entry name" value="C2 domain (Calcium/lipid-binding domain, CaLB)"/>
    <property type="match status" value="1"/>
</dbReference>
<feature type="compositionally biased region" description="Low complexity" evidence="1">
    <location>
        <begin position="76"/>
        <end position="94"/>
    </location>
</feature>
<dbReference type="InParanoid" id="A0A1Z5T2U5"/>
<dbReference type="PANTHER" id="PTHR47263">
    <property type="entry name" value="ADENYLATE CYCLASE ACTIVATION PROTEIN GIT1"/>
    <property type="match status" value="1"/>
</dbReference>
<dbReference type="SMART" id="SM00239">
    <property type="entry name" value="C2"/>
    <property type="match status" value="1"/>
</dbReference>
<feature type="region of interest" description="Disordered" evidence="1">
    <location>
        <begin position="1525"/>
        <end position="1551"/>
    </location>
</feature>
<feature type="compositionally biased region" description="Low complexity" evidence="1">
    <location>
        <begin position="459"/>
        <end position="470"/>
    </location>
</feature>
<dbReference type="FunCoup" id="A0A1Z5T2U5">
    <property type="interactions" value="92"/>
</dbReference>
<dbReference type="EMBL" id="MUNK01000143">
    <property type="protein sequence ID" value="OTA30323.1"/>
    <property type="molecule type" value="Genomic_DNA"/>
</dbReference>
<comment type="caution">
    <text evidence="5">The sequence shown here is derived from an EMBL/GenBank/DDBJ whole genome shotgun (WGS) entry which is preliminary data.</text>
</comment>
<dbReference type="STRING" id="1157616.A0A1Z5T2U5"/>
<dbReference type="PROSITE" id="PS51258">
    <property type="entry name" value="MHD1"/>
    <property type="match status" value="1"/>
</dbReference>
<feature type="region of interest" description="Disordered" evidence="1">
    <location>
        <begin position="1"/>
        <end position="115"/>
    </location>
</feature>
<organism evidence="5 6">
    <name type="scientific">Hortaea werneckii EXF-2000</name>
    <dbReference type="NCBI Taxonomy" id="1157616"/>
    <lineage>
        <taxon>Eukaryota</taxon>
        <taxon>Fungi</taxon>
        <taxon>Dikarya</taxon>
        <taxon>Ascomycota</taxon>
        <taxon>Pezizomycotina</taxon>
        <taxon>Dothideomycetes</taxon>
        <taxon>Dothideomycetidae</taxon>
        <taxon>Mycosphaerellales</taxon>
        <taxon>Teratosphaeriaceae</taxon>
        <taxon>Hortaea</taxon>
    </lineage>
</organism>
<dbReference type="Pfam" id="PF06292">
    <property type="entry name" value="MUN"/>
    <property type="match status" value="1"/>
</dbReference>
<dbReference type="InterPro" id="IPR014770">
    <property type="entry name" value="Munc13_1"/>
</dbReference>
<feature type="compositionally biased region" description="Polar residues" evidence="1">
    <location>
        <begin position="1525"/>
        <end position="1536"/>
    </location>
</feature>
<dbReference type="InterPro" id="IPR052811">
    <property type="entry name" value="Glucose_resp_signaling"/>
</dbReference>
<evidence type="ECO:0000259" key="2">
    <source>
        <dbReference type="PROSITE" id="PS50004"/>
    </source>
</evidence>
<keyword evidence="6" id="KW-1185">Reference proteome</keyword>
<evidence type="ECO:0000313" key="5">
    <source>
        <dbReference type="EMBL" id="OTA30323.1"/>
    </source>
</evidence>
<feature type="region of interest" description="Disordered" evidence="1">
    <location>
        <begin position="429"/>
        <end position="470"/>
    </location>
</feature>
<dbReference type="Gene3D" id="2.60.40.150">
    <property type="entry name" value="C2 domain"/>
    <property type="match status" value="1"/>
</dbReference>
<dbReference type="InterPro" id="IPR035892">
    <property type="entry name" value="C2_domain_sf"/>
</dbReference>
<dbReference type="Pfam" id="PF00168">
    <property type="entry name" value="C2"/>
    <property type="match status" value="1"/>
</dbReference>
<dbReference type="Gene3D" id="1.20.58.1100">
    <property type="match status" value="1"/>
</dbReference>
<dbReference type="Gene3D" id="1.10.357.50">
    <property type="match status" value="1"/>
</dbReference>
<feature type="domain" description="MHD2" evidence="4">
    <location>
        <begin position="1277"/>
        <end position="1399"/>
    </location>
</feature>
<evidence type="ECO:0000313" key="6">
    <source>
        <dbReference type="Proteomes" id="UP000194280"/>
    </source>
</evidence>
<name>A0A1Z5T2U5_HORWE</name>
<evidence type="ECO:0000259" key="3">
    <source>
        <dbReference type="PROSITE" id="PS51258"/>
    </source>
</evidence>
<proteinExistence type="predicted"/>
<feature type="region of interest" description="Disordered" evidence="1">
    <location>
        <begin position="484"/>
        <end position="510"/>
    </location>
</feature>
<feature type="region of interest" description="Disordered" evidence="1">
    <location>
        <begin position="882"/>
        <end position="902"/>
    </location>
</feature>
<feature type="domain" description="C2" evidence="2">
    <location>
        <begin position="1043"/>
        <end position="1164"/>
    </location>
</feature>
<dbReference type="PROSITE" id="PS51259">
    <property type="entry name" value="MHD2"/>
    <property type="match status" value="1"/>
</dbReference>
<evidence type="ECO:0000256" key="1">
    <source>
        <dbReference type="SAM" id="MobiDB-lite"/>
    </source>
</evidence>
<evidence type="ECO:0000259" key="4">
    <source>
        <dbReference type="PROSITE" id="PS51259"/>
    </source>
</evidence>
<dbReference type="PANTHER" id="PTHR47263:SF1">
    <property type="entry name" value="C2 DOMAIN PROTEIN (AFU_ORTHOLOGUE AFUA_7G02350)"/>
    <property type="match status" value="1"/>
</dbReference>
<feature type="compositionally biased region" description="Low complexity" evidence="1">
    <location>
        <begin position="26"/>
        <end position="44"/>
    </location>
</feature>
<dbReference type="InterPro" id="IPR014772">
    <property type="entry name" value="Munc13_dom-2"/>
</dbReference>
<dbReference type="InterPro" id="IPR000008">
    <property type="entry name" value="C2_dom"/>
</dbReference>
<dbReference type="OrthoDB" id="2015333at2759"/>
<accession>A0A1Z5T2U5</accession>
<dbReference type="Proteomes" id="UP000194280">
    <property type="component" value="Unassembled WGS sequence"/>
</dbReference>
<feature type="domain" description="MHD1" evidence="3">
    <location>
        <begin position="820"/>
        <end position="953"/>
    </location>
</feature>
<evidence type="ECO:0008006" key="7">
    <source>
        <dbReference type="Google" id="ProtNLM"/>
    </source>
</evidence>
<dbReference type="VEuPathDB" id="FungiDB:BTJ68_10749"/>
<protein>
    <recommendedName>
        <fullName evidence="7">C2 domain-containing protein</fullName>
    </recommendedName>
</protein>
<sequence length="1551" mass="172969">MGSSSDLPADLLGYGHPESPTGSLKASAPVSAMSSARSSVTSRPGGSTDYENPREALKRNLSGTHFDSMNMPGALSMTSGTGSIGSSAGDAGNSLRRKPVGSRATSQARPAAPPQLARVDDHDAYTYALRAAFLAYLLQPRQKRTQHVANTSKPLQRSSTSIHDMVKDFSLIRDSKSTRFPHGFMSALDKRITKVLVGTEKGAEYSDPLVKRTFANFLNEFKNPTFRKTMEKDRRVEDLLLIFYSRATSELAKGKGAGDEGWKWMVDRHVALFVRLISSTLSHNDWTRDRPELSGRLKTLETKLLQNDSDLASDAGKSSSSSAGQSVEVEVPRSYEVRDMPLVIRVCSVFAKPTAVAQNDINANKEVWTEKAALKDLKDYQNHMMLNTRVTLNRDDFESDEAFEAWRKGEFSDLSQMMLAIVQSNPELAKTSSSGGSGLPTFRPELKHTDSTADASRNSSASAGADQAGAESYVIDQPVDISSLSLGGDSPRDSATGGMDPNQTPAGHDFTFIPPDARSYYRQLLKIALTHDLADADLEPPPAAEDGSPGIKLLSRQSTELLNEVALRWRIPIFTRMVLFLEVIREKYCSNQEIPLDTVDAAFMYVKEPPVPELPGKKASGGSGAAGMAKEHQAQMQMQAVLFDRSRWTIADQRLMQEILSHMHDALLRELFELFTQCYESKPPSIGSVMYVLDTHIYSDDALSPSSSSSGIDAFSVTLSEALRQRAQAKYQELLAKHVPSDAAGWEFYNIIQLGKAVSGLGQKIEKRYRKNPVIMGVNPHRTLIEEVMPSFCEDCKELVQRIIAMGNEKGVEVPVEDGFELYRELCDVRRVWTGWFRSQAGVEFPFSVEELLAEFVWRWIKQTDALIVSWVEGAVGQDDFQIRQDPREKEAGLPPTDDERHSQSAVDIYRMFNQSIEQLAKLEWDDDLMYAKFMTAMSKSVGRGVARYCELLEGKFKKEMDRQTPEQEARAQQTQKEKWITAARDAWATGGRGGMEKIEPFQFWTESFVKMNDIEFATLQLDKLEKEINVDACAEVINRLDPPPPPHIARRQAQAAGGAAASKFMFTIKIIEAEDLKAGDANGLSDPYVVLGDEYQKRLAKTRTVYGSLNPRWDETVDILTTGPLNAIATVWDWDMLGDHDCLGRTSLKLDPSHFNDFLPREYWLDLDTQGRVLVRVSMEGERDDIQFYFGKAFRTLKRTERDMARKVTDKLTAYIQQCLSRRTLRALLSQGGLGGVAMQSAKGYFSKLSSQVSGRPMSVSGPSPTTPGIGPQDASNALQPLLNYFDDNFAIMKQTLTDSAMITVMTRLWKEVLVTLESLLVPPLSDKPSTQRPLSQQEVDIVYRWLGILFDFFHAYDEEDKTAHGVPLDVLKSAKFFDLQNLNFFYFESTENLIRTSDGIAQATARRQQEAAQAQNKMHSRFSAPPTMGPASPSLGGGMHGARRTKSIMMSRNLGTMRKAKEEKRKEAQADPNDDMILRILRMRPEAERYLKDRSRQKERLAAAAAAEAIVRQSLLASRQQAVNAQHAQLQQHSGGTGGLTRRWDTIRE</sequence>
<dbReference type="CDD" id="cd04043">
    <property type="entry name" value="C2_Munc13_fungal"/>
    <property type="match status" value="1"/>
</dbReference>
<dbReference type="InterPro" id="IPR010439">
    <property type="entry name" value="MUN_dom"/>
</dbReference>
<reference evidence="5 6" key="1">
    <citation type="submission" date="2017-01" db="EMBL/GenBank/DDBJ databases">
        <title>The recent genome duplication of the halophilic yeast Hortaea werneckii: insights from long-read sequencing.</title>
        <authorList>
            <person name="Sinha S."/>
            <person name="Flibotte S."/>
            <person name="Neira M."/>
            <person name="Lenassi M."/>
            <person name="Gostincar C."/>
            <person name="Stajich J.E."/>
            <person name="Nislow C.E."/>
        </authorList>
    </citation>
    <scope>NUCLEOTIDE SEQUENCE [LARGE SCALE GENOMIC DNA]</scope>
    <source>
        <strain evidence="5 6">EXF-2000</strain>
    </source>
</reference>
<feature type="region of interest" description="Disordered" evidence="1">
    <location>
        <begin position="1411"/>
        <end position="1442"/>
    </location>
</feature>
<dbReference type="PROSITE" id="PS50004">
    <property type="entry name" value="C2"/>
    <property type="match status" value="1"/>
</dbReference>